<sequence length="502" mass="54657">MPVPHNDCSFKVGKKGVRSFAKVVSSSWQPLLMKNQRIRSEENRSGFKRQEVFSSRQVGTGEISGFLKRSVGGDRQSKGEIMTMEWIENDQEWLNNSAVGLVPEKEYGFKDTMVSSCFIPNQEEVENQDRVNIRNCREACNIPPFVLNMENGIMRDSEISDQVKNKDMLASNGEIGQIINKKSMGGKRSLRKKVKWSHSKPSKDHVDDGRDFRRVGKDSSVGCRDKFEIASGGRDGFSKVGSGKEANKREDHGSVEMSVMRSSGLIRGMVGRCVGKGKKVSNSYYDLTSGGSNPKEGVDIINCGGSTVKRRESNVVPKLDIHVDGFVKSEEGIVLGDIGIGGVSSTCSIKGSGSIFKSVDSLALLEDVESKNSCTKSIRVFGSYDGSNGGVAVSDDQVVYINFEKGQGLLWSGMSAVGEDLGGPAIDIYVDLGDLEPLSRKGKLGGIVTSPSSSIRKPEKKDFFPSRIHNTKTRSGVRGCFFSGVVEELVTQVARGDEDVKG</sequence>
<feature type="compositionally biased region" description="Basic residues" evidence="1">
    <location>
        <begin position="189"/>
        <end position="200"/>
    </location>
</feature>
<name>A0AAD5IDD7_ACENE</name>
<proteinExistence type="predicted"/>
<keyword evidence="3" id="KW-1185">Reference proteome</keyword>
<dbReference type="AlphaFoldDB" id="A0AAD5IDD7"/>
<reference evidence="2" key="1">
    <citation type="journal article" date="2022" name="Plant J.">
        <title>Strategies of tolerance reflected in two North American maple genomes.</title>
        <authorList>
            <person name="McEvoy S.L."/>
            <person name="Sezen U.U."/>
            <person name="Trouern-Trend A."/>
            <person name="McMahon S.M."/>
            <person name="Schaberg P.G."/>
            <person name="Yang J."/>
            <person name="Wegrzyn J.L."/>
            <person name="Swenson N.G."/>
        </authorList>
    </citation>
    <scope>NUCLEOTIDE SEQUENCE</scope>
    <source>
        <strain evidence="2">91603</strain>
    </source>
</reference>
<organism evidence="2 3">
    <name type="scientific">Acer negundo</name>
    <name type="common">Box elder</name>
    <dbReference type="NCBI Taxonomy" id="4023"/>
    <lineage>
        <taxon>Eukaryota</taxon>
        <taxon>Viridiplantae</taxon>
        <taxon>Streptophyta</taxon>
        <taxon>Embryophyta</taxon>
        <taxon>Tracheophyta</taxon>
        <taxon>Spermatophyta</taxon>
        <taxon>Magnoliopsida</taxon>
        <taxon>eudicotyledons</taxon>
        <taxon>Gunneridae</taxon>
        <taxon>Pentapetalae</taxon>
        <taxon>rosids</taxon>
        <taxon>malvids</taxon>
        <taxon>Sapindales</taxon>
        <taxon>Sapindaceae</taxon>
        <taxon>Hippocastanoideae</taxon>
        <taxon>Acereae</taxon>
        <taxon>Acer</taxon>
    </lineage>
</organism>
<evidence type="ECO:0000313" key="2">
    <source>
        <dbReference type="EMBL" id="KAI9160625.1"/>
    </source>
</evidence>
<reference evidence="2" key="2">
    <citation type="submission" date="2023-02" db="EMBL/GenBank/DDBJ databases">
        <authorList>
            <person name="Swenson N.G."/>
            <person name="Wegrzyn J.L."/>
            <person name="Mcevoy S.L."/>
        </authorList>
    </citation>
    <scope>NUCLEOTIDE SEQUENCE</scope>
    <source>
        <strain evidence="2">91603</strain>
        <tissue evidence="2">Leaf</tissue>
    </source>
</reference>
<dbReference type="EMBL" id="JAJSOW010000106">
    <property type="protein sequence ID" value="KAI9160625.1"/>
    <property type="molecule type" value="Genomic_DNA"/>
</dbReference>
<protein>
    <submittedName>
        <fullName evidence="2">Uncharacterized protein</fullName>
    </submittedName>
</protein>
<comment type="caution">
    <text evidence="2">The sequence shown here is derived from an EMBL/GenBank/DDBJ whole genome shotgun (WGS) entry which is preliminary data.</text>
</comment>
<gene>
    <name evidence="2" type="ORF">LWI28_010113</name>
</gene>
<feature type="compositionally biased region" description="Basic and acidic residues" evidence="1">
    <location>
        <begin position="201"/>
        <end position="213"/>
    </location>
</feature>
<evidence type="ECO:0000256" key="1">
    <source>
        <dbReference type="SAM" id="MobiDB-lite"/>
    </source>
</evidence>
<feature type="region of interest" description="Disordered" evidence="1">
    <location>
        <begin position="189"/>
        <end position="213"/>
    </location>
</feature>
<accession>A0AAD5IDD7</accession>
<evidence type="ECO:0000313" key="3">
    <source>
        <dbReference type="Proteomes" id="UP001064489"/>
    </source>
</evidence>
<dbReference type="Proteomes" id="UP001064489">
    <property type="component" value="Chromosome 2"/>
</dbReference>